<keyword evidence="2" id="KW-1185">Reference proteome</keyword>
<proteinExistence type="predicted"/>
<evidence type="ECO:0000313" key="2">
    <source>
        <dbReference type="Proteomes" id="UP000280271"/>
    </source>
</evidence>
<evidence type="ECO:0000313" key="1">
    <source>
        <dbReference type="EMBL" id="RLL19029.1"/>
    </source>
</evidence>
<dbReference type="RefSeq" id="WP_121523581.1">
    <property type="nucleotide sequence ID" value="NZ_RCHC01000019.1"/>
</dbReference>
<reference evidence="1 2" key="1">
    <citation type="submission" date="2018-09" db="EMBL/GenBank/DDBJ databases">
        <title>The draft genome of Acinetobacter sp. strains.</title>
        <authorList>
            <person name="Qin J."/>
            <person name="Feng Y."/>
            <person name="Zong Z."/>
        </authorList>
    </citation>
    <scope>NUCLEOTIDE SEQUENCE [LARGE SCALE GENOMIC DNA]</scope>
    <source>
        <strain evidence="1 2">WCHAc060005</strain>
    </source>
</reference>
<name>A0ABX9TSN3_9GAMM</name>
<protein>
    <submittedName>
        <fullName evidence="1">Uncharacterized protein</fullName>
    </submittedName>
</protein>
<dbReference type="Proteomes" id="UP000280271">
    <property type="component" value="Unassembled WGS sequence"/>
</dbReference>
<comment type="caution">
    <text evidence="1">The sequence shown here is derived from an EMBL/GenBank/DDBJ whole genome shotgun (WGS) entry which is preliminary data.</text>
</comment>
<organism evidence="1 2">
    <name type="scientific">Acinetobacter chengduensis</name>
    <dbReference type="NCBI Taxonomy" id="2420890"/>
    <lineage>
        <taxon>Bacteria</taxon>
        <taxon>Pseudomonadati</taxon>
        <taxon>Pseudomonadota</taxon>
        <taxon>Gammaproteobacteria</taxon>
        <taxon>Moraxellales</taxon>
        <taxon>Moraxellaceae</taxon>
        <taxon>Acinetobacter</taxon>
    </lineage>
</organism>
<sequence>MTSSKGKNTQIELRYEMIKTNRLMKMRNNSCAGNALANMPVNRSDALYRQAYKGNGLSYLLTGRKVLSSWRITFETTAVDRDTGESVLEPHIVSFEIKEVCSLGLSMITVSKHFKEALGPELDRLNLHPVEINVTIRSFKAK</sequence>
<gene>
    <name evidence="1" type="ORF">D9K81_14845</name>
</gene>
<accession>A0ABX9TSN3</accession>
<dbReference type="EMBL" id="RCHC01000019">
    <property type="protein sequence ID" value="RLL19029.1"/>
    <property type="molecule type" value="Genomic_DNA"/>
</dbReference>